<evidence type="ECO:0000313" key="1">
    <source>
        <dbReference type="EMBL" id="MFG1374025.1"/>
    </source>
</evidence>
<dbReference type="NCBIfam" id="TIGR04042">
    <property type="entry name" value="MSMEG_0570_fam"/>
    <property type="match status" value="1"/>
</dbReference>
<dbReference type="InterPro" id="IPR023846">
    <property type="entry name" value="CHP04042_MSMEG0570"/>
</dbReference>
<dbReference type="EMBL" id="JBAFVH010000010">
    <property type="protein sequence ID" value="MFG1374025.1"/>
    <property type="molecule type" value="Genomic_DNA"/>
</dbReference>
<protein>
    <submittedName>
        <fullName evidence="1">MSMEG_0570 family nitrogen starvation response protein</fullName>
    </submittedName>
</protein>
<reference evidence="1 2" key="1">
    <citation type="submission" date="2024-02" db="EMBL/GenBank/DDBJ databases">
        <title>Expansion and revision of Xanthobacter and proposal of Roseixanthobacter gen. nov.</title>
        <authorList>
            <person name="Soltysiak M.P.M."/>
            <person name="Jalihal A."/>
            <person name="Ory A."/>
            <person name="Chrisophersen C."/>
            <person name="Lee A.D."/>
            <person name="Boulton J."/>
            <person name="Springer M."/>
        </authorList>
    </citation>
    <scope>NUCLEOTIDE SEQUENCE [LARGE SCALE GENOMIC DNA]</scope>
    <source>
        <strain evidence="1 2">23A</strain>
    </source>
</reference>
<proteinExistence type="predicted"/>
<dbReference type="Proteomes" id="UP001604002">
    <property type="component" value="Unassembled WGS sequence"/>
</dbReference>
<accession>A0ABW6ZZ54</accession>
<keyword evidence="2" id="KW-1185">Reference proteome</keyword>
<evidence type="ECO:0000313" key="2">
    <source>
        <dbReference type="Proteomes" id="UP001604002"/>
    </source>
</evidence>
<name>A0ABW6ZZ54_9HYPH</name>
<comment type="caution">
    <text evidence="1">The sequence shown here is derived from an EMBL/GenBank/DDBJ whole genome shotgun (WGS) entry which is preliminary data.</text>
</comment>
<dbReference type="RefSeq" id="WP_393993700.1">
    <property type="nucleotide sequence ID" value="NZ_JBAFVH010000010.1"/>
</dbReference>
<gene>
    <name evidence="1" type="ORF">V5F32_17745</name>
</gene>
<sequence length="102" mass="11296">MPEMRFRIAWPDGAEEECYSPSLVVCEYLTEGVAYPLDDFMGRARTALTIASNRVAAKYGRPCSLALGQLARLEARAARFRDTPRAEVTCLALLTPDQGSLR</sequence>
<organism evidence="1 2">
    <name type="scientific">Xanthobacter oligotrophicus</name>
    <dbReference type="NCBI Taxonomy" id="2607286"/>
    <lineage>
        <taxon>Bacteria</taxon>
        <taxon>Pseudomonadati</taxon>
        <taxon>Pseudomonadota</taxon>
        <taxon>Alphaproteobacteria</taxon>
        <taxon>Hyphomicrobiales</taxon>
        <taxon>Xanthobacteraceae</taxon>
        <taxon>Xanthobacter</taxon>
    </lineage>
</organism>